<dbReference type="Proteomes" id="UP000004063">
    <property type="component" value="Chromosome"/>
</dbReference>
<comment type="caution">
    <text evidence="1">The sequence shown here is derived from an EMBL/GenBank/DDBJ whole genome shotgun (WGS) entry which is preliminary data.</text>
</comment>
<name>D6S6G7_FINMA</name>
<protein>
    <submittedName>
        <fullName evidence="1">Uncharacterized protein</fullName>
    </submittedName>
</protein>
<dbReference type="Pfam" id="PF04122">
    <property type="entry name" value="CW_binding_2"/>
    <property type="match status" value="1"/>
</dbReference>
<sequence length="59" mass="6459">MVTSQVAAIHKTPILLVSKNGASKELRDYVKKTIDYFIIVGGEKSIPNSVVLELEKASK</sequence>
<dbReference type="STRING" id="525282.HMPREF0391_10039"/>
<organism evidence="1">
    <name type="scientific">Finegoldia magna ATCC 53516</name>
    <dbReference type="NCBI Taxonomy" id="525282"/>
    <lineage>
        <taxon>Bacteria</taxon>
        <taxon>Bacillati</taxon>
        <taxon>Bacillota</taxon>
        <taxon>Tissierellia</taxon>
        <taxon>Tissierellales</taxon>
        <taxon>Peptoniphilaceae</taxon>
        <taxon>Finegoldia</taxon>
    </lineage>
</organism>
<gene>
    <name evidence="1" type="ORF">HMPREF0391_10039</name>
</gene>
<dbReference type="eggNOG" id="COG2247">
    <property type="taxonomic scope" value="Bacteria"/>
</dbReference>
<dbReference type="HOGENOM" id="CLU_2953719_0_0_9"/>
<dbReference type="InterPro" id="IPR007253">
    <property type="entry name" value="Cell_wall-bd_2"/>
</dbReference>
<evidence type="ECO:0000313" key="1">
    <source>
        <dbReference type="EMBL" id="EFH93671.1"/>
    </source>
</evidence>
<dbReference type="AlphaFoldDB" id="D6S6G7"/>
<dbReference type="EMBL" id="ACHM02000001">
    <property type="protein sequence ID" value="EFH93671.1"/>
    <property type="molecule type" value="Genomic_DNA"/>
</dbReference>
<reference evidence="1" key="1">
    <citation type="submission" date="2010-05" db="EMBL/GenBank/DDBJ databases">
        <authorList>
            <person name="Muzny D."/>
            <person name="Qin X."/>
            <person name="Buhay C."/>
            <person name="Dugan-Rocha S."/>
            <person name="Ding Y."/>
            <person name="Chen G."/>
            <person name="Hawes A."/>
            <person name="Holder M."/>
            <person name="Jhangiani S."/>
            <person name="Johnson A."/>
            <person name="Khan Z."/>
            <person name="Li Z."/>
            <person name="Liu W."/>
            <person name="Liu X."/>
            <person name="Perez L."/>
            <person name="Shen H."/>
            <person name="Wang Q."/>
            <person name="Watt J."/>
            <person name="Xi L."/>
            <person name="Xin Y."/>
            <person name="Zhou J."/>
            <person name="Deng J."/>
            <person name="Jiang H."/>
            <person name="Liu Y."/>
            <person name="Qu J."/>
            <person name="Song X.-Z."/>
            <person name="Zhang L."/>
            <person name="Villasana D."/>
            <person name="Johnson A."/>
            <person name="Liu J."/>
            <person name="Liyanage D."/>
            <person name="Lorensuhewa L."/>
            <person name="Robinson T."/>
            <person name="Song A."/>
            <person name="Song B.-B."/>
            <person name="Dinh H."/>
            <person name="Thornton R."/>
            <person name="Coyle M."/>
            <person name="Francisco L."/>
            <person name="Jackson L."/>
            <person name="Javaid M."/>
            <person name="Korchina V."/>
            <person name="Kovar C."/>
            <person name="Mata R."/>
            <person name="Mathew T."/>
            <person name="Ngo R."/>
            <person name="Nguyen L."/>
            <person name="Nguyen N."/>
            <person name="Okwuonu G."/>
            <person name="Ongeri F."/>
            <person name="Pham C."/>
            <person name="Simmons D."/>
            <person name="Wilczek-Boney K."/>
            <person name="Hale W."/>
            <person name="Jakkamsetti A."/>
            <person name="Pham P."/>
            <person name="Ruth R."/>
            <person name="San Lucas F."/>
            <person name="Warren J."/>
            <person name="Zhang J."/>
            <person name="Zhao Z."/>
            <person name="Zhou C."/>
            <person name="Zhu D."/>
            <person name="Lee S."/>
            <person name="Bess C."/>
            <person name="Blankenburg K."/>
            <person name="Forbes L."/>
            <person name="Fu Q."/>
            <person name="Gubbala S."/>
            <person name="Hirani K."/>
            <person name="Jayaseelan J.C."/>
            <person name="Lara F."/>
            <person name="Munidasa M."/>
            <person name="Palculict T."/>
            <person name="Patil S."/>
            <person name="Pu L.-L."/>
            <person name="Saada N."/>
            <person name="Tang L."/>
            <person name="Weissenberger G."/>
            <person name="Zhu Y."/>
            <person name="Hemphill L."/>
            <person name="Shang Y."/>
            <person name="Youmans B."/>
            <person name="Ayvaz T."/>
            <person name="Ross M."/>
            <person name="Santibanez J."/>
            <person name="Aqrawi P."/>
            <person name="Gross S."/>
            <person name="Joshi V."/>
            <person name="Fowler G."/>
            <person name="Nazareth L."/>
            <person name="Reid J."/>
            <person name="Worley K."/>
            <person name="Petrosino J."/>
            <person name="Highlander S."/>
            <person name="Gibbs R."/>
        </authorList>
    </citation>
    <scope>NUCLEOTIDE SEQUENCE [LARGE SCALE GENOMIC DNA]</scope>
    <source>
        <strain evidence="1">ATCC 53516</strain>
    </source>
</reference>
<accession>D6S6G7</accession>
<proteinExistence type="predicted"/>